<dbReference type="Gene3D" id="3.30.70.250">
    <property type="entry name" value="Malonyl-CoA ACP transacylase, ACP-binding"/>
    <property type="match status" value="1"/>
</dbReference>
<keyword evidence="1" id="KW-0596">Phosphopantetheine</keyword>
<dbReference type="Gene3D" id="3.10.129.110">
    <property type="entry name" value="Polyketide synthase dehydratase"/>
    <property type="match status" value="1"/>
</dbReference>
<dbReference type="Pfam" id="PF22621">
    <property type="entry name" value="CurL-like_PKS_C"/>
    <property type="match status" value="1"/>
</dbReference>
<dbReference type="InterPro" id="IPR029058">
    <property type="entry name" value="AB_hydrolase_fold"/>
</dbReference>
<dbReference type="Pfam" id="PF00698">
    <property type="entry name" value="Acyl_transf_1"/>
    <property type="match status" value="1"/>
</dbReference>
<feature type="domain" description="Ketosynthase family 3 (KS3)" evidence="7">
    <location>
        <begin position="364"/>
        <end position="792"/>
    </location>
</feature>
<dbReference type="GO" id="GO:0044550">
    <property type="term" value="P:secondary metabolite biosynthetic process"/>
    <property type="evidence" value="ECO:0007669"/>
    <property type="project" value="UniProtKB-ARBA"/>
</dbReference>
<feature type="domain" description="Carrier" evidence="6">
    <location>
        <begin position="1619"/>
        <end position="1696"/>
    </location>
</feature>
<dbReference type="InterPro" id="IPR016036">
    <property type="entry name" value="Malonyl_transacylase_ACP-bd"/>
</dbReference>
<dbReference type="SUPFAM" id="SSF53474">
    <property type="entry name" value="alpha/beta-Hydrolases"/>
    <property type="match status" value="1"/>
</dbReference>
<dbReference type="InterPro" id="IPR014043">
    <property type="entry name" value="Acyl_transferase_dom"/>
</dbReference>
<dbReference type="Pfam" id="PF02801">
    <property type="entry name" value="Ketoacyl-synt_C"/>
    <property type="match status" value="1"/>
</dbReference>
<dbReference type="SUPFAM" id="SSF47336">
    <property type="entry name" value="ACP-like"/>
    <property type="match status" value="1"/>
</dbReference>
<dbReference type="InterPro" id="IPR001227">
    <property type="entry name" value="Ac_transferase_dom_sf"/>
</dbReference>
<dbReference type="SUPFAM" id="SSF53901">
    <property type="entry name" value="Thiolase-like"/>
    <property type="match status" value="1"/>
</dbReference>
<dbReference type="InterPro" id="IPR016039">
    <property type="entry name" value="Thiolase-like"/>
</dbReference>
<dbReference type="PANTHER" id="PTHR43775">
    <property type="entry name" value="FATTY ACID SYNTHASE"/>
    <property type="match status" value="1"/>
</dbReference>
<dbReference type="CDD" id="cd00833">
    <property type="entry name" value="PKS"/>
    <property type="match status" value="1"/>
</dbReference>
<dbReference type="Gene3D" id="1.10.1200.10">
    <property type="entry name" value="ACP-like"/>
    <property type="match status" value="1"/>
</dbReference>
<dbReference type="InterPro" id="IPR009081">
    <property type="entry name" value="PP-bd_ACP"/>
</dbReference>
<dbReference type="PROSITE" id="PS50075">
    <property type="entry name" value="CARRIER"/>
    <property type="match status" value="1"/>
</dbReference>
<feature type="compositionally biased region" description="Polar residues" evidence="5">
    <location>
        <begin position="1718"/>
        <end position="1740"/>
    </location>
</feature>
<sequence>MAPNKKTILLFGDQTDSWVDGIDRLYQDAASIPWLQSFLDDLTHAFKTHTVGMDAVLRASLGDFATLQELAEKYRYTTDDVGMAQAFLIYAVRAGILLKWAKHEPSLLSTDEDRPEWVGISGGLISLSVLAVAETFEKLYEACLEVAGLLARLCRFTSVKSRSMEDRSGAWGWTVLGIGANELRSALDQYQQSMGIPPIKRAQVAVTGHRWNTIVGPPSILQLIVEECPAIRSLPKNELNIHALQHTVVTSRADLDYIVGESTLLSRPLSPTFTLWGMDDPRAPYTTWGDMLRAICSQALSRPLDITHVVDQLSSKLRSFPQLDVKSIGPCSHLSYLTNVLKSAGRTVSVADDHPPSTPPKQLPGRIAIVGMAGRGPGSDNVEEFWNVIMSKLDLCEEIPEDRFNLAEFYRSKHDSGCTTTTKFGCFMDKPGHFDNRFFHISPREALLMDPGHRQFLMTTYEALEMAGYSDGATRAVDPARIATFFGQCNDDWHDVSHHTLGCDAYTLQGVQRAFGAGRIAFQFKWEGPTYSLDSACASTASSIHLACTSLLAKETDMAVAGAANVVGYPHSWTSLSKSGVLSDTGNCKTFRDDADGYCRADFVGTVVLKRLEDAIAHNDNILAVVAASGRNHSGNSSSITTSDAKAQEKLYRKMMHNARVSPNDISYVEMHGTGTKVGDPAEMGALASLFSHRRTPKPVVVGGVKANVGHSESAAGVASLLKCIMMFQKNILPPQAGMPHALNPNFPPLSEINIEIPSEPSTFESPVSQPRRILLNNFDAAGGNACILLEDFANNVVKNSDPRVHHTVVTSSRTQASYHGNKTKLLQWLRENPGARIEDVAYTTTARRTHHPIRFAVTASSTQELISKLEADTADSPAAQKSPVVFVFTGQGSQYAGMGSELYETSPVFRETVNLCATICEEQNFPPFLDLITQSDSEISGKTTLEVQLAVLTLEIGLAALWRSIGIQPSVVIGHSLGEYAALHVSGVLSLADVLYLVGQRALLILQRCEVNTSAMLSVAMPVTDTHAFLEAQADPSCEIACVNSTNASVISGSVENITELQAGLKARSKMLSVPYGFHSSQMDPILADYAALAGGVTFSEPKIPVASTLLASLVDTSGTFHAGYMARQCRQPVNFVGALEAIQSNYSDPIWLETGPSQVCSSFVRATLSPHPSKILSTLDKGTNVWLSFGKCLSSLYKHGATIDWLALHQPYVDNLKLLNLPTYAWDLKDFWIRYTETKDQLPTSTANGHETFKANISTCAQQVIEHTPPPNTKVTFRASLSDPGFKVLIEGHRLRDRSVCPGSVFSEAGLAAVSHVLKLHPSQSLKYPALVLRNLSLKRPLTYDLVGSDGELITAVAPGGSSNDNFKVLWKATKGNVSYSLGDCMVAACDGQLIQARWDKVSYFIRSRVDEIVASSKSGISHRLQPQILYGLFANTVKYDAAFKCIQEAYISSDFQEAAAVIVLNSDPVGTKFAASPYWGESLVHLAGFVVNSNPSRQNQDTTFMMDGFESFEQTVIPEPGKPYYTYVRVTRTESASIVCDVYIFDGDKLIMHCAGLHFHEVENAVLDQLLGGTNTNINTNTNTIRDQPAPIVPRKEVPKPVDTAERAEIVSNDSQLDAGVLDSILKIISKETGSDLADFQDDTLIADLGVDSIMAIEIASQVTEETGLDLLPSFIIDYPAIGDLRRAFTPKSTHNSLANDLSRPSLVYDTSQALQSSGSESFDQPPTSVTSTSDSGSIVKIDLRPDDDSPVPKIKITLLQGRPGNGRTPFYLIADGTGTIATYIHLPQFKSQMPIYGIDSPFLRCPTRFTTDVGITGAARFITEALMKAQPEGAFVLGGFSGGAMLAYEVCRQLAAANRKVDSLMLIDMCSPRSKTVEDKNDIGWAIFESISRQNGLWRSTDMTRQHLQAIFAAVATYHPQPLKASERPKRTAIIWAEKGMIDRCAGDSELMQKLAKRGIPTEPYPKFMEDSELGPVAWGLPHKTKNDLGPNGWERYIGDALCLSMPADHLEMPMPGHVHLLHENMNRAFEFFNEAK</sequence>
<feature type="region of interest" description="C-terminal hotdog fold" evidence="4">
    <location>
        <begin position="1423"/>
        <end position="1571"/>
    </location>
</feature>
<dbReference type="InterPro" id="IPR016035">
    <property type="entry name" value="Acyl_Trfase/lysoPLipase"/>
</dbReference>
<dbReference type="InterPro" id="IPR036736">
    <property type="entry name" value="ACP-like_sf"/>
</dbReference>
<evidence type="ECO:0000313" key="9">
    <source>
        <dbReference type="EMBL" id="QPC67995.1"/>
    </source>
</evidence>
<dbReference type="InterPro" id="IPR018201">
    <property type="entry name" value="Ketoacyl_synth_AS"/>
</dbReference>
<evidence type="ECO:0000256" key="2">
    <source>
        <dbReference type="ARBA" id="ARBA00022553"/>
    </source>
</evidence>
<evidence type="ECO:0000313" key="10">
    <source>
        <dbReference type="Proteomes" id="UP000663297"/>
    </source>
</evidence>
<dbReference type="InterPro" id="IPR020806">
    <property type="entry name" value="PKS_PP-bd"/>
</dbReference>
<gene>
    <name evidence="9" type="ORF">HYE67_010226</name>
</gene>
<evidence type="ECO:0000256" key="5">
    <source>
        <dbReference type="SAM" id="MobiDB-lite"/>
    </source>
</evidence>
<dbReference type="Gene3D" id="3.40.366.10">
    <property type="entry name" value="Malonyl-Coenzyme A Acyl Carrier Protein, domain 2"/>
    <property type="match status" value="1"/>
</dbReference>
<evidence type="ECO:0000259" key="7">
    <source>
        <dbReference type="PROSITE" id="PS52004"/>
    </source>
</evidence>
<dbReference type="InterPro" id="IPR014030">
    <property type="entry name" value="Ketoacyl_synth_N"/>
</dbReference>
<dbReference type="InterPro" id="IPR020841">
    <property type="entry name" value="PKS_Beta-ketoAc_synthase_dom"/>
</dbReference>
<organism evidence="9 10">
    <name type="scientific">Fusarium culmorum</name>
    <dbReference type="NCBI Taxonomy" id="5516"/>
    <lineage>
        <taxon>Eukaryota</taxon>
        <taxon>Fungi</taxon>
        <taxon>Dikarya</taxon>
        <taxon>Ascomycota</taxon>
        <taxon>Pezizomycotina</taxon>
        <taxon>Sordariomycetes</taxon>
        <taxon>Hypocreomycetidae</taxon>
        <taxon>Hypocreales</taxon>
        <taxon>Nectriaceae</taxon>
        <taxon>Fusarium</taxon>
    </lineage>
</organism>
<dbReference type="EMBL" id="CP064750">
    <property type="protein sequence ID" value="QPC67995.1"/>
    <property type="molecule type" value="Genomic_DNA"/>
</dbReference>
<dbReference type="SMART" id="SM00823">
    <property type="entry name" value="PKS_PP"/>
    <property type="match status" value="1"/>
</dbReference>
<dbReference type="SUPFAM" id="SSF52151">
    <property type="entry name" value="FabD/lysophospholipase-like"/>
    <property type="match status" value="1"/>
</dbReference>
<accession>A0A7S8DGM1</accession>
<reference evidence="9" key="1">
    <citation type="submission" date="2020-11" db="EMBL/GenBank/DDBJ databases">
        <title>The chromosome-scale genome resource for two endophytic Fusarium species: F. culmorum and F. pseudograminearum.</title>
        <authorList>
            <person name="Yuan Z."/>
        </authorList>
    </citation>
    <scope>NUCLEOTIDE SEQUENCE</scope>
    <source>
        <strain evidence="9">Class2-1B</strain>
    </source>
</reference>
<dbReference type="InterPro" id="IPR030918">
    <property type="entry name" value="PT_fungal_PKS"/>
</dbReference>
<dbReference type="PROSITE" id="PS52004">
    <property type="entry name" value="KS3_2"/>
    <property type="match status" value="1"/>
</dbReference>
<dbReference type="GO" id="GO:0006633">
    <property type="term" value="P:fatty acid biosynthetic process"/>
    <property type="evidence" value="ECO:0007669"/>
    <property type="project" value="InterPro"/>
</dbReference>
<keyword evidence="3" id="KW-0808">Transferase</keyword>
<dbReference type="InterPro" id="IPR042104">
    <property type="entry name" value="PKS_dehydratase_sf"/>
</dbReference>
<dbReference type="Pfam" id="PF00550">
    <property type="entry name" value="PP-binding"/>
    <property type="match status" value="1"/>
</dbReference>
<dbReference type="SMART" id="SM00827">
    <property type="entry name" value="PKS_AT"/>
    <property type="match status" value="1"/>
</dbReference>
<evidence type="ECO:0000259" key="8">
    <source>
        <dbReference type="PROSITE" id="PS52019"/>
    </source>
</evidence>
<dbReference type="SMART" id="SM00825">
    <property type="entry name" value="PKS_KS"/>
    <property type="match status" value="1"/>
</dbReference>
<keyword evidence="2" id="KW-0597">Phosphoprotein</keyword>
<dbReference type="Gene3D" id="3.30.70.3290">
    <property type="match status" value="1"/>
</dbReference>
<dbReference type="Gene3D" id="3.40.50.1820">
    <property type="entry name" value="alpha/beta hydrolase"/>
    <property type="match status" value="1"/>
</dbReference>
<dbReference type="NCBIfam" id="TIGR04532">
    <property type="entry name" value="PT_fungal_PKS"/>
    <property type="match status" value="1"/>
</dbReference>
<dbReference type="InterPro" id="IPR049551">
    <property type="entry name" value="PKS_DH_C"/>
</dbReference>
<dbReference type="PROSITE" id="PS00606">
    <property type="entry name" value="KS3_1"/>
    <property type="match status" value="1"/>
</dbReference>
<feature type="region of interest" description="Disordered" evidence="5">
    <location>
        <begin position="1718"/>
        <end position="1750"/>
    </location>
</feature>
<name>A0A7S8DGM1_FUSCU</name>
<evidence type="ECO:0000256" key="1">
    <source>
        <dbReference type="ARBA" id="ARBA00022450"/>
    </source>
</evidence>
<feature type="region of interest" description="N-terminal hotdog fold" evidence="4">
    <location>
        <begin position="1252"/>
        <end position="1403"/>
    </location>
</feature>
<feature type="domain" description="PKS/mFAS DH" evidence="8">
    <location>
        <begin position="1252"/>
        <end position="1571"/>
    </location>
</feature>
<protein>
    <recommendedName>
        <fullName evidence="11">Conidial yellow pigment biosynthesis polyketide synthase</fullName>
    </recommendedName>
</protein>
<proteinExistence type="predicted"/>
<dbReference type="GO" id="GO:0004312">
    <property type="term" value="F:fatty acid synthase activity"/>
    <property type="evidence" value="ECO:0007669"/>
    <property type="project" value="TreeGrafter"/>
</dbReference>
<dbReference type="InterPro" id="IPR001031">
    <property type="entry name" value="Thioesterase"/>
</dbReference>
<dbReference type="SUPFAM" id="SSF55048">
    <property type="entry name" value="Probable ACP-binding domain of malonyl-CoA ACP transacylase"/>
    <property type="match status" value="1"/>
</dbReference>
<evidence type="ECO:0008006" key="11">
    <source>
        <dbReference type="Google" id="ProtNLM"/>
    </source>
</evidence>
<dbReference type="InterPro" id="IPR050091">
    <property type="entry name" value="PKS_NRPS_Biosynth_Enz"/>
</dbReference>
<dbReference type="Pfam" id="PF14765">
    <property type="entry name" value="PS-DH"/>
    <property type="match status" value="1"/>
</dbReference>
<dbReference type="GO" id="GO:0004315">
    <property type="term" value="F:3-oxoacyl-[acyl-carrier-protein] synthase activity"/>
    <property type="evidence" value="ECO:0007669"/>
    <property type="project" value="InterPro"/>
</dbReference>
<dbReference type="Gene3D" id="3.40.47.10">
    <property type="match status" value="1"/>
</dbReference>
<dbReference type="Pfam" id="PF00975">
    <property type="entry name" value="Thioesterase"/>
    <property type="match status" value="1"/>
</dbReference>
<dbReference type="Proteomes" id="UP000663297">
    <property type="component" value="Chromosome 4"/>
</dbReference>
<evidence type="ECO:0000256" key="3">
    <source>
        <dbReference type="ARBA" id="ARBA00022679"/>
    </source>
</evidence>
<dbReference type="PROSITE" id="PS00012">
    <property type="entry name" value="PHOSPHOPANTETHEINE"/>
    <property type="match status" value="1"/>
</dbReference>
<dbReference type="PROSITE" id="PS52019">
    <property type="entry name" value="PKS_MFAS_DH"/>
    <property type="match status" value="1"/>
</dbReference>
<dbReference type="InterPro" id="IPR006162">
    <property type="entry name" value="Ppantetheine_attach_site"/>
</dbReference>
<dbReference type="Pfam" id="PF00109">
    <property type="entry name" value="ketoacyl-synt"/>
    <property type="match status" value="1"/>
</dbReference>
<dbReference type="PANTHER" id="PTHR43775:SF37">
    <property type="entry name" value="SI:DKEY-61P9.11"/>
    <property type="match status" value="1"/>
</dbReference>
<dbReference type="InterPro" id="IPR032088">
    <property type="entry name" value="SAT"/>
</dbReference>
<dbReference type="Pfam" id="PF16073">
    <property type="entry name" value="SAT"/>
    <property type="match status" value="1"/>
</dbReference>
<evidence type="ECO:0000259" key="6">
    <source>
        <dbReference type="PROSITE" id="PS50075"/>
    </source>
</evidence>
<dbReference type="GO" id="GO:0031177">
    <property type="term" value="F:phosphopantetheine binding"/>
    <property type="evidence" value="ECO:0007669"/>
    <property type="project" value="InterPro"/>
</dbReference>
<dbReference type="InterPro" id="IPR014031">
    <property type="entry name" value="Ketoacyl_synth_C"/>
</dbReference>
<evidence type="ECO:0000256" key="4">
    <source>
        <dbReference type="PROSITE-ProRule" id="PRU01363"/>
    </source>
</evidence>
<dbReference type="InterPro" id="IPR049900">
    <property type="entry name" value="PKS_mFAS_DH"/>
</dbReference>
<comment type="caution">
    <text evidence="4">Lacks conserved residue(s) required for the propagation of feature annotation.</text>
</comment>